<dbReference type="InterPro" id="IPR004387">
    <property type="entry name" value="Pept_M50_Zn"/>
</dbReference>
<organism evidence="5 6">
    <name type="scientific">Planctomicrobium piriforme</name>
    <dbReference type="NCBI Taxonomy" id="1576369"/>
    <lineage>
        <taxon>Bacteria</taxon>
        <taxon>Pseudomonadati</taxon>
        <taxon>Planctomycetota</taxon>
        <taxon>Planctomycetia</taxon>
        <taxon>Planctomycetales</taxon>
        <taxon>Planctomycetaceae</taxon>
        <taxon>Planctomicrobium</taxon>
    </lineage>
</organism>
<dbReference type="InterPro" id="IPR041489">
    <property type="entry name" value="PDZ_6"/>
</dbReference>
<keyword evidence="3" id="KW-0732">Signal</keyword>
<reference evidence="6" key="1">
    <citation type="submission" date="2016-10" db="EMBL/GenBank/DDBJ databases">
        <authorList>
            <person name="Varghese N."/>
            <person name="Submissions S."/>
        </authorList>
    </citation>
    <scope>NUCLEOTIDE SEQUENCE [LARGE SCALE GENOMIC DNA]</scope>
    <source>
        <strain evidence="6">DSM 26348</strain>
    </source>
</reference>
<evidence type="ECO:0000256" key="3">
    <source>
        <dbReference type="SAM" id="SignalP"/>
    </source>
</evidence>
<dbReference type="GO" id="GO:0004222">
    <property type="term" value="F:metalloendopeptidase activity"/>
    <property type="evidence" value="ECO:0007669"/>
    <property type="project" value="InterPro"/>
</dbReference>
<dbReference type="PANTHER" id="PTHR42837">
    <property type="entry name" value="REGULATOR OF SIGMA-E PROTEASE RSEP"/>
    <property type="match status" value="1"/>
</dbReference>
<dbReference type="Proteomes" id="UP000199518">
    <property type="component" value="Unassembled WGS sequence"/>
</dbReference>
<dbReference type="GO" id="GO:0016020">
    <property type="term" value="C:membrane"/>
    <property type="evidence" value="ECO:0007669"/>
    <property type="project" value="InterPro"/>
</dbReference>
<gene>
    <name evidence="5" type="ORF">SAMN05421753_1083</name>
</gene>
<dbReference type="EMBL" id="FOQD01000008">
    <property type="protein sequence ID" value="SFI33356.1"/>
    <property type="molecule type" value="Genomic_DNA"/>
</dbReference>
<sequence>MFTIRKTFSTALTLGAITCLPASYAFAQTEAQAENVLRGLSAEENIVDGRIVSVQEHRLNIIAGDNSRTLMLSPQTVYEIDGKPATLADLPPNARIRVVLDRSQPTAVGRVILLRNDPVSPLAPSLTRPLSANPSLPNAVQTPVERAADETQANMNASPVVVTEMVAEVPLGAQIANTADGIRIQSVASDSLAARAGLLPGDIIQTVGPTNVKTAQGFYRVIHQYQAGDAVPIVILRDGVAQNARFTLPSDFVPQRITRTSTRATAAPGTVAPPVPQLQTPVVNEVSSLQLGWVLGQRGEVVKIISIDPQSSADRSGLKVGDELVRVEGQYVHTPEEVLAFLQQHSQAGSVALTIRRGAEQLTRGLMFPMATTTVAANKLPMDDATTSSVLQTQSEHARLIQELQQQIQQLRLEVDQLKQAR</sequence>
<dbReference type="Gene3D" id="2.30.42.10">
    <property type="match status" value="2"/>
</dbReference>
<dbReference type="SUPFAM" id="SSF50156">
    <property type="entry name" value="PDZ domain-like"/>
    <property type="match status" value="2"/>
</dbReference>
<dbReference type="Pfam" id="PF13180">
    <property type="entry name" value="PDZ_2"/>
    <property type="match status" value="1"/>
</dbReference>
<dbReference type="OrthoDB" id="198130at2"/>
<evidence type="ECO:0000313" key="6">
    <source>
        <dbReference type="Proteomes" id="UP000199518"/>
    </source>
</evidence>
<protein>
    <submittedName>
        <fullName evidence="5">PDZ domain-containing protein</fullName>
    </submittedName>
</protein>
<evidence type="ECO:0000256" key="2">
    <source>
        <dbReference type="SAM" id="Coils"/>
    </source>
</evidence>
<evidence type="ECO:0000259" key="4">
    <source>
        <dbReference type="SMART" id="SM00228"/>
    </source>
</evidence>
<dbReference type="AlphaFoldDB" id="A0A1I3HC75"/>
<dbReference type="GO" id="GO:0006508">
    <property type="term" value="P:proteolysis"/>
    <property type="evidence" value="ECO:0007669"/>
    <property type="project" value="InterPro"/>
</dbReference>
<accession>A0A1I3HC75</accession>
<dbReference type="SMART" id="SM00228">
    <property type="entry name" value="PDZ"/>
    <property type="match status" value="2"/>
</dbReference>
<keyword evidence="2" id="KW-0175">Coiled coil</keyword>
<feature type="chain" id="PRO_5011600996" evidence="3">
    <location>
        <begin position="28"/>
        <end position="422"/>
    </location>
</feature>
<feature type="signal peptide" evidence="3">
    <location>
        <begin position="1"/>
        <end position="27"/>
    </location>
</feature>
<evidence type="ECO:0000256" key="1">
    <source>
        <dbReference type="ARBA" id="ARBA00001947"/>
    </source>
</evidence>
<feature type="domain" description="PDZ" evidence="4">
    <location>
        <begin position="291"/>
        <end position="359"/>
    </location>
</feature>
<dbReference type="STRING" id="1576369.SAMN05421753_1083"/>
<evidence type="ECO:0000313" key="5">
    <source>
        <dbReference type="EMBL" id="SFI33356.1"/>
    </source>
</evidence>
<dbReference type="InterPro" id="IPR001478">
    <property type="entry name" value="PDZ"/>
</dbReference>
<proteinExistence type="predicted"/>
<name>A0A1I3HC75_9PLAN</name>
<feature type="domain" description="PDZ" evidence="4">
    <location>
        <begin position="169"/>
        <end position="239"/>
    </location>
</feature>
<keyword evidence="6" id="KW-1185">Reference proteome</keyword>
<dbReference type="PANTHER" id="PTHR42837:SF2">
    <property type="entry name" value="MEMBRANE METALLOPROTEASE ARASP2, CHLOROPLASTIC-RELATED"/>
    <property type="match status" value="1"/>
</dbReference>
<dbReference type="InterPro" id="IPR036034">
    <property type="entry name" value="PDZ_sf"/>
</dbReference>
<dbReference type="Pfam" id="PF17820">
    <property type="entry name" value="PDZ_6"/>
    <property type="match status" value="1"/>
</dbReference>
<feature type="coiled-coil region" evidence="2">
    <location>
        <begin position="394"/>
        <end position="421"/>
    </location>
</feature>
<comment type="cofactor">
    <cofactor evidence="1">
        <name>Zn(2+)</name>
        <dbReference type="ChEBI" id="CHEBI:29105"/>
    </cofactor>
</comment>
<dbReference type="RefSeq" id="WP_092050201.1">
    <property type="nucleotide sequence ID" value="NZ_FOQD01000008.1"/>
</dbReference>